<evidence type="ECO:0000256" key="2">
    <source>
        <dbReference type="ARBA" id="ARBA00022475"/>
    </source>
</evidence>
<dbReference type="Gene3D" id="2.60.40.2160">
    <property type="entry name" value="Interleukin-17 receptor A/B, fibronectin-III-like domain 1"/>
    <property type="match status" value="1"/>
</dbReference>
<dbReference type="WBParaSite" id="PTRK_0000562400.1">
    <property type="protein sequence ID" value="PTRK_0000562400.1"/>
    <property type="gene ID" value="PTRK_0000562400"/>
</dbReference>
<dbReference type="InterPro" id="IPR013568">
    <property type="entry name" value="SEFIR_dom"/>
</dbReference>
<keyword evidence="8" id="KW-0325">Glycoprotein</keyword>
<evidence type="ECO:0000256" key="8">
    <source>
        <dbReference type="ARBA" id="ARBA00023180"/>
    </source>
</evidence>
<evidence type="ECO:0000256" key="10">
    <source>
        <dbReference type="SAM" id="SignalP"/>
    </source>
</evidence>
<dbReference type="Pfam" id="PF25519">
    <property type="entry name" value="ILCR1_N"/>
    <property type="match status" value="1"/>
</dbReference>
<evidence type="ECO:0000256" key="7">
    <source>
        <dbReference type="ARBA" id="ARBA00023170"/>
    </source>
</evidence>
<dbReference type="PANTHER" id="PTHR15583:SF20">
    <property type="entry name" value="INTERLEUKIN CYTOKINE RECEPTOR-RELATED PROTEIN 1"/>
    <property type="match status" value="1"/>
</dbReference>
<evidence type="ECO:0000259" key="11">
    <source>
        <dbReference type="PROSITE" id="PS51534"/>
    </source>
</evidence>
<keyword evidence="4 10" id="KW-0732">Signal</keyword>
<evidence type="ECO:0000256" key="9">
    <source>
        <dbReference type="SAM" id="Phobius"/>
    </source>
</evidence>
<feature type="domain" description="SEFIR" evidence="11">
    <location>
        <begin position="444"/>
        <end position="585"/>
    </location>
</feature>
<evidence type="ECO:0000256" key="6">
    <source>
        <dbReference type="ARBA" id="ARBA00023136"/>
    </source>
</evidence>
<evidence type="ECO:0000256" key="5">
    <source>
        <dbReference type="ARBA" id="ARBA00022989"/>
    </source>
</evidence>
<organism evidence="12 13">
    <name type="scientific">Parastrongyloides trichosuri</name>
    <name type="common">Possum-specific nematode worm</name>
    <dbReference type="NCBI Taxonomy" id="131310"/>
    <lineage>
        <taxon>Eukaryota</taxon>
        <taxon>Metazoa</taxon>
        <taxon>Ecdysozoa</taxon>
        <taxon>Nematoda</taxon>
        <taxon>Chromadorea</taxon>
        <taxon>Rhabditida</taxon>
        <taxon>Tylenchina</taxon>
        <taxon>Panagrolaimomorpha</taxon>
        <taxon>Strongyloidoidea</taxon>
        <taxon>Strongyloididae</taxon>
        <taxon>Parastrongyloides</taxon>
    </lineage>
</organism>
<evidence type="ECO:0000313" key="12">
    <source>
        <dbReference type="Proteomes" id="UP000038045"/>
    </source>
</evidence>
<proteinExistence type="predicted"/>
<feature type="transmembrane region" description="Helical" evidence="9">
    <location>
        <begin position="372"/>
        <end position="392"/>
    </location>
</feature>
<keyword evidence="7" id="KW-0675">Receptor</keyword>
<keyword evidence="3 9" id="KW-0812">Transmembrane</keyword>
<dbReference type="Pfam" id="PF08357">
    <property type="entry name" value="SEFIR"/>
    <property type="match status" value="1"/>
</dbReference>
<dbReference type="STRING" id="131310.A0A0N4ZDG1"/>
<dbReference type="Pfam" id="PF23608">
    <property type="entry name" value="Ig_ILCR1"/>
    <property type="match status" value="1"/>
</dbReference>
<reference evidence="13" key="1">
    <citation type="submission" date="2017-02" db="UniProtKB">
        <authorList>
            <consortium name="WormBaseParasite"/>
        </authorList>
    </citation>
    <scope>IDENTIFICATION</scope>
</reference>
<evidence type="ECO:0000313" key="13">
    <source>
        <dbReference type="WBParaSite" id="PTRK_0000562400.1"/>
    </source>
</evidence>
<evidence type="ECO:0000256" key="1">
    <source>
        <dbReference type="ARBA" id="ARBA00004251"/>
    </source>
</evidence>
<dbReference type="GO" id="GO:0005886">
    <property type="term" value="C:plasma membrane"/>
    <property type="evidence" value="ECO:0007669"/>
    <property type="project" value="UniProtKB-SubCell"/>
</dbReference>
<protein>
    <submittedName>
        <fullName evidence="13">SEFIR domain-containing protein</fullName>
    </submittedName>
</protein>
<dbReference type="GO" id="GO:0030368">
    <property type="term" value="F:interleukin-17 receptor activity"/>
    <property type="evidence" value="ECO:0007669"/>
    <property type="project" value="InterPro"/>
</dbReference>
<dbReference type="AlphaFoldDB" id="A0A0N4ZDG1"/>
<dbReference type="PROSITE" id="PS51534">
    <property type="entry name" value="SEFIR"/>
    <property type="match status" value="1"/>
</dbReference>
<keyword evidence="12" id="KW-1185">Reference proteome</keyword>
<dbReference type="Proteomes" id="UP000038045">
    <property type="component" value="Unplaced"/>
</dbReference>
<accession>A0A0N4ZDG1</accession>
<name>A0A0N4ZDG1_PARTI</name>
<dbReference type="InterPro" id="IPR057066">
    <property type="entry name" value="Ig_ILCR1"/>
</dbReference>
<keyword evidence="6 9" id="KW-0472">Membrane</keyword>
<keyword evidence="5 9" id="KW-1133">Transmembrane helix</keyword>
<evidence type="ECO:0000256" key="3">
    <source>
        <dbReference type="ARBA" id="ARBA00022692"/>
    </source>
</evidence>
<dbReference type="InterPro" id="IPR039465">
    <property type="entry name" value="IL-17_rcpt-like"/>
</dbReference>
<evidence type="ECO:0000256" key="4">
    <source>
        <dbReference type="ARBA" id="ARBA00022729"/>
    </source>
</evidence>
<dbReference type="InterPro" id="IPR038683">
    <property type="entry name" value="IL17RA/B_FnIII-like_1_sf"/>
</dbReference>
<feature type="chain" id="PRO_5005891534" evidence="10">
    <location>
        <begin position="29"/>
        <end position="778"/>
    </location>
</feature>
<feature type="signal peptide" evidence="10">
    <location>
        <begin position="1"/>
        <end position="28"/>
    </location>
</feature>
<dbReference type="PANTHER" id="PTHR15583">
    <property type="entry name" value="INTERLEUKIN-17 RECEPTOR"/>
    <property type="match status" value="1"/>
</dbReference>
<comment type="subcellular location">
    <subcellularLocation>
        <location evidence="1">Cell membrane</location>
        <topology evidence="1">Single-pass type I membrane protein</topology>
    </subcellularLocation>
</comment>
<keyword evidence="2" id="KW-1003">Cell membrane</keyword>
<sequence>MKFKTSNRCSSIILIFLIFTFNIEYSNGFNKDCTVHHYKDISCHVTSIDCENRDIENYFYVPLKRYPQEAHDFRVEPFSIMETGGDTTKYILNVGLSWQMPPSQTTTNTKGFFLEVKELTDEEEEEHFCFFFNISTTIWNEELLKASPRFQLTSDKKFSFNKEYNISIMTLPSPKDEKSIVSVVMKMPTNPAHLHAMQHLSPNCDRFSHPYANKWTAGFQSIHVLPNSRTIQVVFKGAPAQYCFEGYEVRLTDAIHSEVMYHTRLRIEEMIVEKIGDDTIFKGIVNFTNAEYDLKYIPSVLPIETATDGRCLCPVNAADPYDKQIVCSCIAAEGSPVIMKRPEAPIIQCHNCYNQTRGTMTPKDFFDYAFKWVVFVPLLLAVFLLLLIGFLVHRCYIRHKNNAKIVNIRFVKDKDDPDSNENENNVLVNNCQELCKIPLMWETKKRIIIIYNHDCEQHESTVLALANYLRAFDFDVKLDLWDKDEISENMNDYISSSMLNVDVTLIINSVGAYHRYQAKVEKEFSIIRNNSSILDSLFLSQIDHAFQHPHIVSVRFQYTSYDDILIPLRTGLQYVLPEHGPPMISNIIKATSRNDPILNLNKDKLDKIDEAIKEMQNYVSKNPNWFIQSHHKESIVSESQTISIKDESIPIKIPISLESLPNETGLHSVTEETSLISVNDDDRIEMEDEYIEQSEIKDISDSKFLGTISINIDSGVNSETMCSDEHENSNKKYNENLIDASECYLKNDFPNLTSKKSLKHLSGDSGMVSDLNNSITAT</sequence>
<dbReference type="Gene3D" id="3.40.50.11530">
    <property type="match status" value="1"/>
</dbReference>